<dbReference type="Proteomes" id="UP001497744">
    <property type="component" value="Unassembled WGS sequence"/>
</dbReference>
<proteinExistence type="predicted"/>
<dbReference type="EMBL" id="BPLF01000005">
    <property type="protein sequence ID" value="GIX65636.1"/>
    <property type="molecule type" value="Genomic_DNA"/>
</dbReference>
<evidence type="ECO:0000313" key="1">
    <source>
        <dbReference type="EMBL" id="GIX65636.1"/>
    </source>
</evidence>
<dbReference type="GeneID" id="94197117"/>
<dbReference type="AlphaFoldDB" id="A0AAV4M2L3"/>
<name>A0AAV4M2L3_BABCB</name>
<dbReference type="RefSeq" id="XP_067717705.1">
    <property type="nucleotide sequence ID" value="XM_067861604.1"/>
</dbReference>
<comment type="caution">
    <text evidence="1">The sequence shown here is derived from an EMBL/GenBank/DDBJ whole genome shotgun (WGS) entry which is preliminary data.</text>
</comment>
<gene>
    <name evidence="1" type="ORF">BcabD6B2_50710</name>
</gene>
<sequence>MINIANDRLERLKQNLLKLNNKKHKKRVGETRVHLTQYVAHVLPLATQRFLLAPIYRCCVAHQGGNLDMYSALRLSNPAPFNILGGLYDSIGFRKLWSLSRVHVLSGAIFPGVLICTRSLASQSVYPRATGSFGNGYFRTVLLCNFAHLFSYPFDVAYGRFASTLQTEVSLRKYLFDTVGKHGEFPIIV</sequence>
<evidence type="ECO:0000313" key="2">
    <source>
        <dbReference type="Proteomes" id="UP001497744"/>
    </source>
</evidence>
<accession>A0AAV4M2L3</accession>
<keyword evidence="2" id="KW-1185">Reference proteome</keyword>
<organism evidence="1 2">
    <name type="scientific">Babesia caballi</name>
    <dbReference type="NCBI Taxonomy" id="5871"/>
    <lineage>
        <taxon>Eukaryota</taxon>
        <taxon>Sar</taxon>
        <taxon>Alveolata</taxon>
        <taxon>Apicomplexa</taxon>
        <taxon>Aconoidasida</taxon>
        <taxon>Piroplasmida</taxon>
        <taxon>Babesiidae</taxon>
        <taxon>Babesia</taxon>
    </lineage>
</organism>
<protein>
    <submittedName>
        <fullName evidence="1">Pyridoxal-phosphate dependent enzyme</fullName>
    </submittedName>
</protein>
<reference evidence="1 2" key="1">
    <citation type="submission" date="2021-06" db="EMBL/GenBank/DDBJ databases">
        <title>Genome sequence of Babesia caballi.</title>
        <authorList>
            <person name="Yamagishi J."/>
            <person name="Kidaka T."/>
            <person name="Ochi A."/>
        </authorList>
    </citation>
    <scope>NUCLEOTIDE SEQUENCE [LARGE SCALE GENOMIC DNA]</scope>
    <source>
        <strain evidence="1">USDA-D6B2</strain>
    </source>
</reference>